<dbReference type="EMBL" id="LWDF02000004">
    <property type="protein sequence ID" value="KAE8260757.1"/>
    <property type="molecule type" value="Genomic_DNA"/>
</dbReference>
<dbReference type="InterPro" id="IPR045114">
    <property type="entry name" value="Csn12-like"/>
</dbReference>
<dbReference type="AlphaFoldDB" id="A0A177TL18"/>
<dbReference type="GO" id="GO:0000973">
    <property type="term" value="P:post-transcriptional tethering of RNA polymerase II gene DNA at nuclear periphery"/>
    <property type="evidence" value="ECO:0007669"/>
    <property type="project" value="TreeGrafter"/>
</dbReference>
<dbReference type="GO" id="GO:0006368">
    <property type="term" value="P:transcription elongation by RNA polymerase II"/>
    <property type="evidence" value="ECO:0007669"/>
    <property type="project" value="TreeGrafter"/>
</dbReference>
<dbReference type="InterPro" id="IPR036388">
    <property type="entry name" value="WH-like_DNA-bd_sf"/>
</dbReference>
<evidence type="ECO:0000256" key="1">
    <source>
        <dbReference type="SAM" id="MobiDB-lite"/>
    </source>
</evidence>
<name>A0A177TL18_9BASI</name>
<dbReference type="Proteomes" id="UP000077521">
    <property type="component" value="Unassembled WGS sequence"/>
</dbReference>
<evidence type="ECO:0000313" key="2">
    <source>
        <dbReference type="EMBL" id="KAE8260757.1"/>
    </source>
</evidence>
<reference evidence="2" key="1">
    <citation type="submission" date="2016-04" db="EMBL/GenBank/DDBJ databases">
        <authorList>
            <person name="Nguyen H.D."/>
            <person name="Samba Siva P."/>
            <person name="Cullis J."/>
            <person name="Levesque C.A."/>
            <person name="Hambleton S."/>
        </authorList>
    </citation>
    <scope>NUCLEOTIDE SEQUENCE</scope>
    <source>
        <strain evidence="2">DAOMC 236416</strain>
    </source>
</reference>
<organism evidence="2 3">
    <name type="scientific">Tilletia indica</name>
    <dbReference type="NCBI Taxonomy" id="43049"/>
    <lineage>
        <taxon>Eukaryota</taxon>
        <taxon>Fungi</taxon>
        <taxon>Dikarya</taxon>
        <taxon>Basidiomycota</taxon>
        <taxon>Ustilaginomycotina</taxon>
        <taxon>Exobasidiomycetes</taxon>
        <taxon>Tilletiales</taxon>
        <taxon>Tilletiaceae</taxon>
        <taxon>Tilletia</taxon>
    </lineage>
</organism>
<comment type="caution">
    <text evidence="2">The sequence shown here is derived from an EMBL/GenBank/DDBJ whole genome shotgun (WGS) entry which is preliminary data.</text>
</comment>
<dbReference type="GO" id="GO:0003723">
    <property type="term" value="F:RNA binding"/>
    <property type="evidence" value="ECO:0007669"/>
    <property type="project" value="InterPro"/>
</dbReference>
<dbReference type="PANTHER" id="PTHR12732:SF8">
    <property type="entry name" value="NUCLEAR MRNA EXPORT PROTEIN THP1"/>
    <property type="match status" value="1"/>
</dbReference>
<dbReference type="GO" id="GO:0003690">
    <property type="term" value="F:double-stranded DNA binding"/>
    <property type="evidence" value="ECO:0007669"/>
    <property type="project" value="InterPro"/>
</dbReference>
<evidence type="ECO:0000313" key="3">
    <source>
        <dbReference type="Proteomes" id="UP000077521"/>
    </source>
</evidence>
<dbReference type="SMART" id="SM00753">
    <property type="entry name" value="PAM"/>
    <property type="match status" value="1"/>
</dbReference>
<dbReference type="GO" id="GO:0016973">
    <property type="term" value="P:poly(A)+ mRNA export from nucleus"/>
    <property type="evidence" value="ECO:0007669"/>
    <property type="project" value="TreeGrafter"/>
</dbReference>
<feature type="compositionally biased region" description="Polar residues" evidence="1">
    <location>
        <begin position="187"/>
        <end position="197"/>
    </location>
</feature>
<gene>
    <name evidence="2" type="ORF">A4X13_0g149</name>
</gene>
<keyword evidence="3" id="KW-1185">Reference proteome</keyword>
<accession>A0A177TL18</accession>
<dbReference type="Gene3D" id="1.10.10.10">
    <property type="entry name" value="Winged helix-like DNA-binding domain superfamily/Winged helix DNA-binding domain"/>
    <property type="match status" value="1"/>
</dbReference>
<dbReference type="PANTHER" id="PTHR12732">
    <property type="entry name" value="UNCHARACTERIZED PROTEASOME COMPONENT REGION PCI-CONTAINING"/>
    <property type="match status" value="1"/>
</dbReference>
<protein>
    <submittedName>
        <fullName evidence="2">Uncharacterized protein</fullName>
    </submittedName>
</protein>
<sequence length="518" mass="56403">MALGPTTRSFLSSIRASLEVATSAGGTSTSAIEGAQALSSIFNLSDQQHALIQAELAGIKTADEILADVSRILPSTSGSTDLSRFAAFVAELLAYAAVHPDVTTLIRMLAAVNKSTAGASTAASGRIIVPWDVRAAYEAWSQVYSRAHLVFGTPESFWFNPTLRWLSETLVGLAIKSDTYLQDPKQRNATDSASRLSKSAGLAGNDRTPAPANGQGTKRPAVMFLANQSFRAYFKLNNVRLCETVLSSVENAIKINRQAAMDHGGGGGGGGAAGGKAGRKRGTGAVAVAASNTATLSSAELDELAQSGYTRADLVTYRYYLGRMRLHQHRLRGAEAELSWAFQNCTDDQPRNKRMILIYLLASAIPLGRLPQPSLLYAFDLDRQFLGVVEAFRRGAAHATLVALDAWREWHRRRGTYLILREKLQIGLWRNLIRRSLILSRTYLPPSTAPPNIKLSLIAATARLAWQDERIDEADVECITISLIDQGYLKGYIHPDKGLLILQRNDQLGFVNMRAVYQ</sequence>
<feature type="region of interest" description="Disordered" evidence="1">
    <location>
        <begin position="185"/>
        <end position="217"/>
    </location>
</feature>
<reference evidence="2" key="2">
    <citation type="journal article" date="2019" name="IMA Fungus">
        <title>Genome sequencing and comparison of five Tilletia species to identify candidate genes for the detection of regulated species infecting wheat.</title>
        <authorList>
            <person name="Nguyen H.D.T."/>
            <person name="Sultana T."/>
            <person name="Kesanakurti P."/>
            <person name="Hambleton S."/>
        </authorList>
    </citation>
    <scope>NUCLEOTIDE SEQUENCE</scope>
    <source>
        <strain evidence="2">DAOMC 236416</strain>
    </source>
</reference>
<proteinExistence type="predicted"/>
<dbReference type="GO" id="GO:0070390">
    <property type="term" value="C:transcription export complex 2"/>
    <property type="evidence" value="ECO:0007669"/>
    <property type="project" value="TreeGrafter"/>
</dbReference>